<dbReference type="PANTHER" id="PTHR33630:SF9">
    <property type="entry name" value="CUTINASE 4"/>
    <property type="match status" value="1"/>
</dbReference>
<protein>
    <submittedName>
        <fullName evidence="5">Carbohydrate esterase</fullName>
    </submittedName>
</protein>
<dbReference type="Gene3D" id="3.40.50.1820">
    <property type="entry name" value="alpha/beta hydrolase"/>
    <property type="match status" value="1"/>
</dbReference>
<organism evidence="5 6">
    <name type="scientific">Corynebacterium striatum</name>
    <dbReference type="NCBI Taxonomy" id="43770"/>
    <lineage>
        <taxon>Bacteria</taxon>
        <taxon>Bacillati</taxon>
        <taxon>Actinomycetota</taxon>
        <taxon>Actinomycetes</taxon>
        <taxon>Mycobacteriales</taxon>
        <taxon>Corynebacteriaceae</taxon>
        <taxon>Corynebacterium</taxon>
    </lineage>
</organism>
<dbReference type="PANTHER" id="PTHR33630">
    <property type="entry name" value="CUTINASE RV1984C-RELATED-RELATED"/>
    <property type="match status" value="1"/>
</dbReference>
<evidence type="ECO:0000256" key="3">
    <source>
        <dbReference type="ARBA" id="ARBA00022801"/>
    </source>
</evidence>
<keyword evidence="4" id="KW-1015">Disulfide bond</keyword>
<reference evidence="5 6" key="1">
    <citation type="submission" date="2017-05" db="EMBL/GenBank/DDBJ databases">
        <title>Complete genome sequence of Corynebacterium striatum KC-Na-1 isolated from Neophocaena asiaeorientalis in Korea.</title>
        <authorList>
            <person name="Kim J.H."/>
            <person name="Lee K."/>
        </authorList>
    </citation>
    <scope>NUCLEOTIDE SEQUENCE [LARGE SCALE GENOMIC DNA]</scope>
    <source>
        <strain evidence="5 6">KC-Na-01</strain>
    </source>
</reference>
<evidence type="ECO:0000256" key="2">
    <source>
        <dbReference type="ARBA" id="ARBA00022487"/>
    </source>
</evidence>
<dbReference type="InterPro" id="IPR029058">
    <property type="entry name" value="AB_hydrolase_fold"/>
</dbReference>
<name>A0A2Z2IW92_CORST</name>
<dbReference type="AlphaFoldDB" id="A0A2Z2IW92"/>
<dbReference type="SMART" id="SM01110">
    <property type="entry name" value="Cutinase"/>
    <property type="match status" value="1"/>
</dbReference>
<evidence type="ECO:0000256" key="1">
    <source>
        <dbReference type="ARBA" id="ARBA00007534"/>
    </source>
</evidence>
<dbReference type="Proteomes" id="UP000250197">
    <property type="component" value="Chromosome"/>
</dbReference>
<dbReference type="SUPFAM" id="SSF53474">
    <property type="entry name" value="alpha/beta-Hydrolases"/>
    <property type="match status" value="1"/>
</dbReference>
<comment type="similarity">
    <text evidence="1">Belongs to the cutinase family.</text>
</comment>
<dbReference type="RefSeq" id="WP_086890601.1">
    <property type="nucleotide sequence ID" value="NZ_CP021252.1"/>
</dbReference>
<dbReference type="KEGG" id="cstr:CBE89_02115"/>
<evidence type="ECO:0000313" key="6">
    <source>
        <dbReference type="Proteomes" id="UP000250197"/>
    </source>
</evidence>
<gene>
    <name evidence="5" type="ORF">CBE89_02115</name>
</gene>
<dbReference type="GO" id="GO:0052689">
    <property type="term" value="F:carboxylic ester hydrolase activity"/>
    <property type="evidence" value="ECO:0007669"/>
    <property type="project" value="UniProtKB-KW"/>
</dbReference>
<dbReference type="Pfam" id="PF01083">
    <property type="entry name" value="Cutinase"/>
    <property type="match status" value="1"/>
</dbReference>
<evidence type="ECO:0000256" key="4">
    <source>
        <dbReference type="ARBA" id="ARBA00023157"/>
    </source>
</evidence>
<proteinExistence type="inferred from homology"/>
<sequence>MRKTLTVVAVLVVLAVIGAGAVHFFNANQAQEKNNLGEPAPESGGVEAPAQPDWCPRVEVISAPGTWESKADDDPINPTANPNSFMLSISNPLKEAYVTEDVKVWTLPYTAQFKNINAQQEMSYDESRDEGTSRMEGELITMHETCPATKFIIAGFSQGAVIAGDVADRIGGDNGPIPADAVSGVALVADGRRQDGVGQNPGVNVAGVGAEIALEPLNFLIQGIVPGATMRGPRANGFGSLADRTFQICAPDDSICDAPLDGPNGLERARGLIEANGVHAMYATNPNVIPGTTANQWVTDWARDIIDHT</sequence>
<dbReference type="EMBL" id="CP021252">
    <property type="protein sequence ID" value="ART20426.1"/>
    <property type="molecule type" value="Genomic_DNA"/>
</dbReference>
<accession>A0A2Z2IW92</accession>
<evidence type="ECO:0000313" key="5">
    <source>
        <dbReference type="EMBL" id="ART20426.1"/>
    </source>
</evidence>
<keyword evidence="2" id="KW-0719">Serine esterase</keyword>
<dbReference type="InterPro" id="IPR000675">
    <property type="entry name" value="Cutinase/axe"/>
</dbReference>
<keyword evidence="3" id="KW-0378">Hydrolase</keyword>